<organism evidence="3">
    <name type="scientific">Glycine soja</name>
    <name type="common">Wild soybean</name>
    <dbReference type="NCBI Taxonomy" id="3848"/>
    <lineage>
        <taxon>Eukaryota</taxon>
        <taxon>Viridiplantae</taxon>
        <taxon>Streptophyta</taxon>
        <taxon>Embryophyta</taxon>
        <taxon>Tracheophyta</taxon>
        <taxon>Spermatophyta</taxon>
        <taxon>Magnoliopsida</taxon>
        <taxon>eudicotyledons</taxon>
        <taxon>Gunneridae</taxon>
        <taxon>Pentapetalae</taxon>
        <taxon>rosids</taxon>
        <taxon>fabids</taxon>
        <taxon>Fabales</taxon>
        <taxon>Fabaceae</taxon>
        <taxon>Papilionoideae</taxon>
        <taxon>50 kb inversion clade</taxon>
        <taxon>NPAAA clade</taxon>
        <taxon>indigoferoid/millettioid clade</taxon>
        <taxon>Phaseoleae</taxon>
        <taxon>Glycine</taxon>
        <taxon>Glycine subgen. Soja</taxon>
    </lineage>
</organism>
<reference evidence="3" key="1">
    <citation type="submission" date="2014-07" db="EMBL/GenBank/DDBJ databases">
        <title>Identification of a novel salt tolerance gene in wild soybean by whole-genome sequencing.</title>
        <authorList>
            <person name="Lam H.-M."/>
            <person name="Qi X."/>
            <person name="Li M.-W."/>
            <person name="Liu X."/>
            <person name="Xie M."/>
            <person name="Ni M."/>
            <person name="Xu X."/>
        </authorList>
    </citation>
    <scope>NUCLEOTIDE SEQUENCE [LARGE SCALE GENOMIC DNA]</scope>
    <source>
        <tissue evidence="3">Root</tissue>
    </source>
</reference>
<sequence length="460" mass="52786">MNMMRVLQEHNRSFINWFRKTIFGIDTASKTLTMLAVGPNLNVLTWKGYDINNYSFYTKSQDDNNVVQNSGVTIDAHSDHFSSVVDNYPIRAFVPYYGLIKEIWELDYGEFRVPVFKCQWVNGNAGVRQDKMGFTLVDLQRIGYKDEPFILAAQARQVFYVEDPNDSRWSVVLQGKTIGISPNIDASTLDVNDMPTFSTEMPPVNDENEEDDDSNLNVRKPVERSGDAKLASESDPLGEFMKILFYVYQNPVDVPREANQFGLPEIGAKFYITHADLAEIISGDKCLNIAILQLWTIFMNECGRRRAYQSLYGLLEPQSIQNAKERRQQCQQYIETWVKESQRQLYLGAYLHQAHWQLFVLHPRENTVVRFCSLRKKLDINIKGTINSAMKTITSSFEGMSNQGAPRWVEPKSNVQSGGFECGYYVMHWMWCIVTAGLKDDWHKVNIMHGVTIVSLVNIS</sequence>
<dbReference type="PANTHER" id="PTHR48258:SF9">
    <property type="entry name" value="OS01G0348150 PROTEIN"/>
    <property type="match status" value="1"/>
</dbReference>
<feature type="domain" description="DUF4216" evidence="2">
    <location>
        <begin position="104"/>
        <end position="172"/>
    </location>
</feature>
<dbReference type="InterPro" id="IPR038765">
    <property type="entry name" value="Papain-like_cys_pep_sf"/>
</dbReference>
<dbReference type="InterPro" id="IPR025312">
    <property type="entry name" value="DUF4216"/>
</dbReference>
<feature type="compositionally biased region" description="Basic and acidic residues" evidence="1">
    <location>
        <begin position="220"/>
        <end position="231"/>
    </location>
</feature>
<gene>
    <name evidence="3" type="ORF">glysoja_042231</name>
</gene>
<dbReference type="Pfam" id="PF13952">
    <property type="entry name" value="DUF4216"/>
    <property type="match status" value="1"/>
</dbReference>
<dbReference type="AlphaFoldDB" id="A0A0B2P588"/>
<name>A0A0B2P588_GLYSO</name>
<proteinExistence type="predicted"/>
<dbReference type="SUPFAM" id="SSF54001">
    <property type="entry name" value="Cysteine proteinases"/>
    <property type="match status" value="1"/>
</dbReference>
<accession>A0A0B2P588</accession>
<dbReference type="EMBL" id="KN669260">
    <property type="protein sequence ID" value="KHN04405.1"/>
    <property type="molecule type" value="Genomic_DNA"/>
</dbReference>
<protein>
    <recommendedName>
        <fullName evidence="2">DUF4216 domain-containing protein</fullName>
    </recommendedName>
</protein>
<dbReference type="Proteomes" id="UP000053555">
    <property type="component" value="Unassembled WGS sequence"/>
</dbReference>
<dbReference type="PANTHER" id="PTHR48258">
    <property type="entry name" value="DUF4218 DOMAIN-CONTAINING PROTEIN-RELATED"/>
    <property type="match status" value="1"/>
</dbReference>
<dbReference type="Gene3D" id="3.40.395.10">
    <property type="entry name" value="Adenoviral Proteinase, Chain A"/>
    <property type="match status" value="1"/>
</dbReference>
<feature type="region of interest" description="Disordered" evidence="1">
    <location>
        <begin position="191"/>
        <end position="231"/>
    </location>
</feature>
<evidence type="ECO:0000256" key="1">
    <source>
        <dbReference type="SAM" id="MobiDB-lite"/>
    </source>
</evidence>
<evidence type="ECO:0000313" key="3">
    <source>
        <dbReference type="EMBL" id="KHN04405.1"/>
    </source>
</evidence>
<evidence type="ECO:0000259" key="2">
    <source>
        <dbReference type="Pfam" id="PF13952"/>
    </source>
</evidence>